<protein>
    <recommendedName>
        <fullName evidence="4">Glutathione peroxidase</fullName>
    </recommendedName>
</protein>
<dbReference type="OrthoDB" id="9809733at2"/>
<dbReference type="GO" id="GO:0004601">
    <property type="term" value="F:peroxidase activity"/>
    <property type="evidence" value="ECO:0007669"/>
    <property type="project" value="UniProtKB-KW"/>
</dbReference>
<proteinExistence type="inferred from homology"/>
<comment type="caution">
    <text evidence="6">The sequence shown here is derived from an EMBL/GenBank/DDBJ whole genome shotgun (WGS) entry which is preliminary data.</text>
</comment>
<dbReference type="Gene3D" id="3.40.30.10">
    <property type="entry name" value="Glutaredoxin"/>
    <property type="match status" value="1"/>
</dbReference>
<evidence type="ECO:0000256" key="4">
    <source>
        <dbReference type="RuleBase" id="RU000499"/>
    </source>
</evidence>
<dbReference type="PRINTS" id="PR01011">
    <property type="entry name" value="GLUTPROXDASE"/>
</dbReference>
<dbReference type="InterPro" id="IPR000889">
    <property type="entry name" value="Glutathione_peroxidase"/>
</dbReference>
<dbReference type="Pfam" id="PF00255">
    <property type="entry name" value="GSHPx"/>
    <property type="match status" value="1"/>
</dbReference>
<dbReference type="SUPFAM" id="SSF52833">
    <property type="entry name" value="Thioredoxin-like"/>
    <property type="match status" value="1"/>
</dbReference>
<evidence type="ECO:0000313" key="6">
    <source>
        <dbReference type="EMBL" id="TKC98511.1"/>
    </source>
</evidence>
<sequence length="271" mass="27663">MVILEDGKRWCVALALTLGAFACSSGGGESAGGEGGTGGVAGPGSGGNAGTTTVASSSSSVGAVASSSASVGSGGAGGAMGFVCDPPAAPGSLYEHSVESYDVNDLEPVPLCKYRGEVLLIVNTAAACGYTPQYAGLQALAESFSGQAFHVLGFLSNDFGNQGGSDEQIGGCIDSYHLSFKQFAIDHVKDPDGAGPEVPQPVWQWILAQQNPGPASTIEPLWNFHKYLISKDGKLVAQWTSSTYPGDDPQNPNDSFDTNPIVQAIQAELAK</sequence>
<reference evidence="6 7" key="1">
    <citation type="submission" date="2019-04" db="EMBL/GenBank/DDBJ databases">
        <authorList>
            <person name="Li Y."/>
            <person name="Wang J."/>
        </authorList>
    </citation>
    <scope>NUCLEOTIDE SEQUENCE [LARGE SCALE GENOMIC DNA]</scope>
    <source>
        <strain evidence="6 7">DSM 14668</strain>
    </source>
</reference>
<dbReference type="GO" id="GO:0034599">
    <property type="term" value="P:cellular response to oxidative stress"/>
    <property type="evidence" value="ECO:0007669"/>
    <property type="project" value="TreeGrafter"/>
</dbReference>
<dbReference type="PANTHER" id="PTHR11592:SF78">
    <property type="entry name" value="GLUTATHIONE PEROXIDASE"/>
    <property type="match status" value="1"/>
</dbReference>
<dbReference type="AlphaFoldDB" id="A0A4U1IVI4"/>
<feature type="compositionally biased region" description="Gly residues" evidence="5">
    <location>
        <begin position="32"/>
        <end position="49"/>
    </location>
</feature>
<comment type="similarity">
    <text evidence="1 4">Belongs to the glutathione peroxidase family.</text>
</comment>
<dbReference type="PANTHER" id="PTHR11592">
    <property type="entry name" value="GLUTATHIONE PEROXIDASE"/>
    <property type="match status" value="1"/>
</dbReference>
<dbReference type="PROSITE" id="PS51355">
    <property type="entry name" value="GLUTATHIONE_PEROXID_3"/>
    <property type="match status" value="1"/>
</dbReference>
<evidence type="ECO:0000256" key="3">
    <source>
        <dbReference type="ARBA" id="ARBA00023002"/>
    </source>
</evidence>
<dbReference type="EMBL" id="SSMQ01000067">
    <property type="protein sequence ID" value="TKC98511.1"/>
    <property type="molecule type" value="Genomic_DNA"/>
</dbReference>
<gene>
    <name evidence="6" type="ORF">E8A74_40845</name>
</gene>
<keyword evidence="3 4" id="KW-0560">Oxidoreductase</keyword>
<keyword evidence="2 4" id="KW-0575">Peroxidase</keyword>
<accession>A0A4U1IVI4</accession>
<organism evidence="6 7">
    <name type="scientific">Polyangium fumosum</name>
    <dbReference type="NCBI Taxonomy" id="889272"/>
    <lineage>
        <taxon>Bacteria</taxon>
        <taxon>Pseudomonadati</taxon>
        <taxon>Myxococcota</taxon>
        <taxon>Polyangia</taxon>
        <taxon>Polyangiales</taxon>
        <taxon>Polyangiaceae</taxon>
        <taxon>Polyangium</taxon>
    </lineage>
</organism>
<dbReference type="Proteomes" id="UP000309215">
    <property type="component" value="Unassembled WGS sequence"/>
</dbReference>
<feature type="region of interest" description="Disordered" evidence="5">
    <location>
        <begin position="32"/>
        <end position="53"/>
    </location>
</feature>
<evidence type="ECO:0000256" key="2">
    <source>
        <dbReference type="ARBA" id="ARBA00022559"/>
    </source>
</evidence>
<evidence type="ECO:0000256" key="1">
    <source>
        <dbReference type="ARBA" id="ARBA00006926"/>
    </source>
</evidence>
<evidence type="ECO:0000313" key="7">
    <source>
        <dbReference type="Proteomes" id="UP000309215"/>
    </source>
</evidence>
<dbReference type="RefSeq" id="WP_136934549.1">
    <property type="nucleotide sequence ID" value="NZ_SSMQ01000067.1"/>
</dbReference>
<name>A0A4U1IVI4_9BACT</name>
<dbReference type="InterPro" id="IPR036249">
    <property type="entry name" value="Thioredoxin-like_sf"/>
</dbReference>
<keyword evidence="7" id="KW-1185">Reference proteome</keyword>
<evidence type="ECO:0000256" key="5">
    <source>
        <dbReference type="SAM" id="MobiDB-lite"/>
    </source>
</evidence>